<protein>
    <recommendedName>
        <fullName evidence="4">Heme exporter protein C</fullName>
    </recommendedName>
</protein>
<evidence type="ECO:0000256" key="3">
    <source>
        <dbReference type="ARBA" id="ARBA00005840"/>
    </source>
</evidence>
<comment type="subcellular location">
    <subcellularLocation>
        <location evidence="2">Membrane</location>
        <topology evidence="2">Multi-pass membrane protein</topology>
    </subcellularLocation>
</comment>
<evidence type="ECO:0000256" key="5">
    <source>
        <dbReference type="ARBA" id="ARBA00022692"/>
    </source>
</evidence>
<evidence type="ECO:0000256" key="7">
    <source>
        <dbReference type="ARBA" id="ARBA00022989"/>
    </source>
</evidence>
<dbReference type="PANTHER" id="PTHR30071">
    <property type="entry name" value="HEME EXPORTER PROTEIN C"/>
    <property type="match status" value="1"/>
</dbReference>
<evidence type="ECO:0000256" key="1">
    <source>
        <dbReference type="ARBA" id="ARBA00002442"/>
    </source>
</evidence>
<evidence type="ECO:0000256" key="8">
    <source>
        <dbReference type="ARBA" id="ARBA00023136"/>
    </source>
</evidence>
<dbReference type="InterPro" id="IPR036259">
    <property type="entry name" value="MFS_trans_sf"/>
</dbReference>
<feature type="transmembrane region" description="Helical" evidence="9">
    <location>
        <begin position="121"/>
        <end position="141"/>
    </location>
</feature>
<name>A0A5C6V270_9FLAO</name>
<feature type="transmembrane region" description="Helical" evidence="9">
    <location>
        <begin position="169"/>
        <end position="188"/>
    </location>
</feature>
<keyword evidence="5 9" id="KW-0812">Transmembrane</keyword>
<sequence length="204" mass="23465">MGRDKFEIPFKNILYETIRNLNFHVTMWFVLLILMTISLVYSVKYLNGDNQLIDIKASQAAKVGLYFALLGIISGSIWAKYTWGAWWVKDPKLNGAALSFLVYLAYLVLRQSIPDDEKKARISAVYNIFAYVLMIVFIQVLPRLTDSLHPGNGGNPAFSQYDLDNNLKMIFYPAALGWILIGIWIWTIKVRIQKIELHTDNEEL</sequence>
<dbReference type="GO" id="GO:0020037">
    <property type="term" value="F:heme binding"/>
    <property type="evidence" value="ECO:0007669"/>
    <property type="project" value="InterPro"/>
</dbReference>
<dbReference type="InterPro" id="IPR045062">
    <property type="entry name" value="Cyt_c_biogenesis_CcsA/CcmC"/>
</dbReference>
<evidence type="ECO:0000256" key="9">
    <source>
        <dbReference type="SAM" id="Phobius"/>
    </source>
</evidence>
<dbReference type="GO" id="GO:0015232">
    <property type="term" value="F:heme transmembrane transporter activity"/>
    <property type="evidence" value="ECO:0007669"/>
    <property type="project" value="InterPro"/>
</dbReference>
<accession>A0A5C6V270</accession>
<dbReference type="Pfam" id="PF01578">
    <property type="entry name" value="Cytochrom_C_asm"/>
    <property type="match status" value="1"/>
</dbReference>
<dbReference type="Proteomes" id="UP000321168">
    <property type="component" value="Unassembled WGS sequence"/>
</dbReference>
<evidence type="ECO:0000313" key="12">
    <source>
        <dbReference type="Proteomes" id="UP000321168"/>
    </source>
</evidence>
<keyword evidence="12" id="KW-1185">Reference proteome</keyword>
<evidence type="ECO:0000256" key="4">
    <source>
        <dbReference type="ARBA" id="ARBA00016463"/>
    </source>
</evidence>
<keyword evidence="6" id="KW-0201">Cytochrome c-type biogenesis</keyword>
<gene>
    <name evidence="11" type="ORF">FRX97_09335</name>
</gene>
<dbReference type="GO" id="GO:0017004">
    <property type="term" value="P:cytochrome complex assembly"/>
    <property type="evidence" value="ECO:0007669"/>
    <property type="project" value="UniProtKB-KW"/>
</dbReference>
<comment type="function">
    <text evidence="1">Required for the export of heme to the periplasm for the biogenesis of c-type cytochromes.</text>
</comment>
<evidence type="ECO:0000256" key="6">
    <source>
        <dbReference type="ARBA" id="ARBA00022748"/>
    </source>
</evidence>
<dbReference type="InterPro" id="IPR002541">
    <property type="entry name" value="Cyt_c_assembly"/>
</dbReference>
<dbReference type="AlphaFoldDB" id="A0A5C6V270"/>
<proteinExistence type="inferred from homology"/>
<evidence type="ECO:0000256" key="2">
    <source>
        <dbReference type="ARBA" id="ARBA00004141"/>
    </source>
</evidence>
<feature type="transmembrane region" description="Helical" evidence="9">
    <location>
        <begin position="25"/>
        <end position="43"/>
    </location>
</feature>
<keyword evidence="7 9" id="KW-1133">Transmembrane helix</keyword>
<dbReference type="OrthoDB" id="9814290at2"/>
<comment type="similarity">
    <text evidence="3">Belongs to the CcmC/CycZ/HelC family.</text>
</comment>
<dbReference type="PRINTS" id="PR01386">
    <property type="entry name" value="CCMCBIOGNSIS"/>
</dbReference>
<feature type="domain" description="Cytochrome c assembly protein" evidence="10">
    <location>
        <begin position="19"/>
        <end position="135"/>
    </location>
</feature>
<evidence type="ECO:0000259" key="10">
    <source>
        <dbReference type="Pfam" id="PF01578"/>
    </source>
</evidence>
<dbReference type="SUPFAM" id="SSF103473">
    <property type="entry name" value="MFS general substrate transporter"/>
    <property type="match status" value="1"/>
</dbReference>
<dbReference type="GO" id="GO:0005886">
    <property type="term" value="C:plasma membrane"/>
    <property type="evidence" value="ECO:0007669"/>
    <property type="project" value="TreeGrafter"/>
</dbReference>
<evidence type="ECO:0000313" key="11">
    <source>
        <dbReference type="EMBL" id="TXC77145.1"/>
    </source>
</evidence>
<feature type="transmembrane region" description="Helical" evidence="9">
    <location>
        <begin position="93"/>
        <end position="109"/>
    </location>
</feature>
<reference evidence="11 12" key="1">
    <citation type="submission" date="2019-08" db="EMBL/GenBank/DDBJ databases">
        <title>Genome of Luteibaculum oceani JCM 18817.</title>
        <authorList>
            <person name="Bowman J.P."/>
        </authorList>
    </citation>
    <scope>NUCLEOTIDE SEQUENCE [LARGE SCALE GENOMIC DNA]</scope>
    <source>
        <strain evidence="11 12">JCM 18817</strain>
    </source>
</reference>
<dbReference type="PANTHER" id="PTHR30071:SF1">
    <property type="entry name" value="CYTOCHROME B_B6 PROTEIN-RELATED"/>
    <property type="match status" value="1"/>
</dbReference>
<feature type="transmembrane region" description="Helical" evidence="9">
    <location>
        <begin position="63"/>
        <end position="81"/>
    </location>
</feature>
<keyword evidence="8 9" id="KW-0472">Membrane</keyword>
<comment type="caution">
    <text evidence="11">The sequence shown here is derived from an EMBL/GenBank/DDBJ whole genome shotgun (WGS) entry which is preliminary data.</text>
</comment>
<dbReference type="EMBL" id="VORB01000008">
    <property type="protein sequence ID" value="TXC77145.1"/>
    <property type="molecule type" value="Genomic_DNA"/>
</dbReference>
<dbReference type="InterPro" id="IPR003557">
    <property type="entry name" value="Cyt_c_biogenesis_CcmC"/>
</dbReference>
<organism evidence="11 12">
    <name type="scientific">Luteibaculum oceani</name>
    <dbReference type="NCBI Taxonomy" id="1294296"/>
    <lineage>
        <taxon>Bacteria</taxon>
        <taxon>Pseudomonadati</taxon>
        <taxon>Bacteroidota</taxon>
        <taxon>Flavobacteriia</taxon>
        <taxon>Flavobacteriales</taxon>
        <taxon>Luteibaculaceae</taxon>
        <taxon>Luteibaculum</taxon>
    </lineage>
</organism>